<evidence type="ECO:0000313" key="2">
    <source>
        <dbReference type="Proteomes" id="UP000278627"/>
    </source>
</evidence>
<reference evidence="1 2" key="2">
    <citation type="submission" date="2018-11" db="EMBL/GenBank/DDBJ databases">
        <authorList>
            <consortium name="Pathogen Informatics"/>
        </authorList>
    </citation>
    <scope>NUCLEOTIDE SEQUENCE [LARGE SCALE GENOMIC DNA]</scope>
</reference>
<keyword evidence="2" id="KW-1185">Reference proteome</keyword>
<name>A0A0N4TIJ4_BRUPA</name>
<organism evidence="3">
    <name type="scientific">Brugia pahangi</name>
    <name type="common">Filarial nematode worm</name>
    <dbReference type="NCBI Taxonomy" id="6280"/>
    <lineage>
        <taxon>Eukaryota</taxon>
        <taxon>Metazoa</taxon>
        <taxon>Ecdysozoa</taxon>
        <taxon>Nematoda</taxon>
        <taxon>Chromadorea</taxon>
        <taxon>Rhabditida</taxon>
        <taxon>Spirurina</taxon>
        <taxon>Spiruromorpha</taxon>
        <taxon>Filarioidea</taxon>
        <taxon>Onchocercidae</taxon>
        <taxon>Brugia</taxon>
    </lineage>
</organism>
<dbReference type="EMBL" id="UZAD01013130">
    <property type="protein sequence ID" value="VDN89203.1"/>
    <property type="molecule type" value="Genomic_DNA"/>
</dbReference>
<reference evidence="3" key="1">
    <citation type="submission" date="2017-02" db="UniProtKB">
        <authorList>
            <consortium name="WormBaseParasite"/>
        </authorList>
    </citation>
    <scope>IDENTIFICATION</scope>
</reference>
<dbReference type="AlphaFoldDB" id="A0A0N4TIJ4"/>
<sequence>MLARSAMAASETETDLLSAMSAVTATIPDICPMPNHQQLAVGIKRARSREYPLSEVSIGTSQILTIFLKYFSSFETFLKEISHLSKITSTKYVRFLGNNNALRIRLCNLTHYR</sequence>
<gene>
    <name evidence="1" type="ORF">BPAG_LOCUS8017</name>
</gene>
<proteinExistence type="predicted"/>
<protein>
    <submittedName>
        <fullName evidence="1 3">Uncharacterized protein</fullName>
    </submittedName>
</protein>
<dbReference type="Proteomes" id="UP000278627">
    <property type="component" value="Unassembled WGS sequence"/>
</dbReference>
<evidence type="ECO:0000313" key="3">
    <source>
        <dbReference type="WBParaSite" id="BPAG_0000805501-mRNA-1"/>
    </source>
</evidence>
<evidence type="ECO:0000313" key="1">
    <source>
        <dbReference type="EMBL" id="VDN89203.1"/>
    </source>
</evidence>
<accession>A0A0N4TIJ4</accession>
<dbReference type="WBParaSite" id="BPAG_0000805501-mRNA-1">
    <property type="protein sequence ID" value="BPAG_0000805501-mRNA-1"/>
    <property type="gene ID" value="BPAG_0000805501"/>
</dbReference>